<dbReference type="EMBL" id="CP074347">
    <property type="protein sequence ID" value="USU99974.1"/>
    <property type="molecule type" value="Genomic_DNA"/>
</dbReference>
<gene>
    <name evidence="2" type="ORF">KFQ06_18300</name>
</gene>
<sequence length="74" mass="7856">MSSLKSWGSKLGKVMGNGALFIVEALAGTALSIAAFAALFLFDEWWKGLLTAGVLLLIMGLVFSVCSYAKGERQ</sequence>
<keyword evidence="1" id="KW-0812">Transmembrane</keyword>
<protein>
    <submittedName>
        <fullName evidence="2">Uncharacterized protein</fullName>
    </submittedName>
</protein>
<feature type="transmembrane region" description="Helical" evidence="1">
    <location>
        <begin position="48"/>
        <end position="69"/>
    </location>
</feature>
<proteinExistence type="predicted"/>
<keyword evidence="3" id="KW-1185">Reference proteome</keyword>
<keyword evidence="1" id="KW-1133">Transmembrane helix</keyword>
<dbReference type="RefSeq" id="WP_234585874.1">
    <property type="nucleotide sequence ID" value="NZ_CAMIPE010000004.1"/>
</dbReference>
<reference evidence="2" key="1">
    <citation type="journal article" date="2022" name="BMC Genomics">
        <title>Genome sequence of the entomopathogenic Serratia entomophila isolate 626 and characterisation of the species specific itaconate degradation pathway.</title>
        <authorList>
            <person name="Vaughan A.L."/>
            <person name="Altermann E."/>
            <person name="Glare T.R."/>
            <person name="Hurst M.R.H."/>
        </authorList>
    </citation>
    <scope>NUCLEOTIDE SEQUENCE</scope>
    <source>
        <strain evidence="2">626</strain>
    </source>
</reference>
<evidence type="ECO:0000256" key="1">
    <source>
        <dbReference type="SAM" id="Phobius"/>
    </source>
</evidence>
<evidence type="ECO:0000313" key="2">
    <source>
        <dbReference type="EMBL" id="USU99974.1"/>
    </source>
</evidence>
<evidence type="ECO:0000313" key="3">
    <source>
        <dbReference type="Proteomes" id="UP001056873"/>
    </source>
</evidence>
<dbReference type="Proteomes" id="UP001056873">
    <property type="component" value="Chromosome"/>
</dbReference>
<dbReference type="GeneID" id="75023980"/>
<feature type="transmembrane region" description="Helical" evidence="1">
    <location>
        <begin position="21"/>
        <end position="42"/>
    </location>
</feature>
<keyword evidence="1" id="KW-0472">Membrane</keyword>
<accession>A0ABY5CR09</accession>
<organism evidence="2 3">
    <name type="scientific">Serratia entomophila</name>
    <dbReference type="NCBI Taxonomy" id="42906"/>
    <lineage>
        <taxon>Bacteria</taxon>
        <taxon>Pseudomonadati</taxon>
        <taxon>Pseudomonadota</taxon>
        <taxon>Gammaproteobacteria</taxon>
        <taxon>Enterobacterales</taxon>
        <taxon>Yersiniaceae</taxon>
        <taxon>Serratia</taxon>
    </lineage>
</organism>
<name>A0ABY5CR09_9GAMM</name>